<dbReference type="GO" id="GO:0006754">
    <property type="term" value="P:ATP biosynthetic process"/>
    <property type="evidence" value="ECO:0007669"/>
    <property type="project" value="TreeGrafter"/>
</dbReference>
<dbReference type="GO" id="GO:0004081">
    <property type="term" value="F:bis(5'-nucleosyl)-tetraphosphatase (asymmetrical) activity"/>
    <property type="evidence" value="ECO:0007669"/>
    <property type="project" value="TreeGrafter"/>
</dbReference>
<dbReference type="SUPFAM" id="SSF55811">
    <property type="entry name" value="Nudix"/>
    <property type="match status" value="1"/>
</dbReference>
<dbReference type="Gene3D" id="3.90.79.10">
    <property type="entry name" value="Nucleoside Triphosphate Pyrophosphohydrolase"/>
    <property type="match status" value="1"/>
</dbReference>
<dbReference type="PROSITE" id="PS51462">
    <property type="entry name" value="NUDIX"/>
    <property type="match status" value="1"/>
</dbReference>
<organism evidence="4 5">
    <name type="scientific">Saccharothrix carnea</name>
    <dbReference type="NCBI Taxonomy" id="1280637"/>
    <lineage>
        <taxon>Bacteria</taxon>
        <taxon>Bacillati</taxon>
        <taxon>Actinomycetota</taxon>
        <taxon>Actinomycetes</taxon>
        <taxon>Pseudonocardiales</taxon>
        <taxon>Pseudonocardiaceae</taxon>
        <taxon>Saccharothrix</taxon>
    </lineage>
</organism>
<accession>A0A2P8IGR3</accession>
<evidence type="ECO:0000313" key="4">
    <source>
        <dbReference type="EMBL" id="PSL57655.1"/>
    </source>
</evidence>
<keyword evidence="1 4" id="KW-0378">Hydrolase</keyword>
<dbReference type="Proteomes" id="UP000241118">
    <property type="component" value="Unassembled WGS sequence"/>
</dbReference>
<feature type="region of interest" description="Disordered" evidence="2">
    <location>
        <begin position="49"/>
        <end position="68"/>
    </location>
</feature>
<gene>
    <name evidence="4" type="ORF">B0I31_102634</name>
</gene>
<dbReference type="InterPro" id="IPR020084">
    <property type="entry name" value="NUDIX_hydrolase_CS"/>
</dbReference>
<dbReference type="AlphaFoldDB" id="A0A2P8IGR3"/>
<dbReference type="Pfam" id="PF00293">
    <property type="entry name" value="NUDIX"/>
    <property type="match status" value="1"/>
</dbReference>
<evidence type="ECO:0000256" key="2">
    <source>
        <dbReference type="SAM" id="MobiDB-lite"/>
    </source>
</evidence>
<protein>
    <submittedName>
        <fullName evidence="4">Putative NUDIX family NTP pyrophosphohydrolase</fullName>
    </submittedName>
</protein>
<proteinExistence type="predicted"/>
<evidence type="ECO:0000259" key="3">
    <source>
        <dbReference type="PROSITE" id="PS51462"/>
    </source>
</evidence>
<dbReference type="CDD" id="cd04662">
    <property type="entry name" value="NUDIX_Hydrolase"/>
    <property type="match status" value="1"/>
</dbReference>
<reference evidence="4 5" key="1">
    <citation type="submission" date="2018-03" db="EMBL/GenBank/DDBJ databases">
        <title>Genomic Encyclopedia of Type Strains, Phase III (KMG-III): the genomes of soil and plant-associated and newly described type strains.</title>
        <authorList>
            <person name="Whitman W."/>
        </authorList>
    </citation>
    <scope>NUCLEOTIDE SEQUENCE [LARGE SCALE GENOMIC DNA]</scope>
    <source>
        <strain evidence="4 5">CGMCC 4.7097</strain>
    </source>
</reference>
<dbReference type="InterPro" id="IPR000086">
    <property type="entry name" value="NUDIX_hydrolase_dom"/>
</dbReference>
<dbReference type="InterPro" id="IPR051325">
    <property type="entry name" value="Nudix_hydrolase_domain"/>
</dbReference>
<name>A0A2P8IGR3_SACCR</name>
<evidence type="ECO:0000313" key="5">
    <source>
        <dbReference type="Proteomes" id="UP000241118"/>
    </source>
</evidence>
<dbReference type="PANTHER" id="PTHR21340">
    <property type="entry name" value="DIADENOSINE 5,5-P1,P4-TETRAPHOSPHATE PYROPHOSPHOHYDROLASE MUTT"/>
    <property type="match status" value="1"/>
</dbReference>
<comment type="caution">
    <text evidence="4">The sequence shown here is derived from an EMBL/GenBank/DDBJ whole genome shotgun (WGS) entry which is preliminary data.</text>
</comment>
<feature type="domain" description="Nudix hydrolase" evidence="3">
    <location>
        <begin position="14"/>
        <end position="163"/>
    </location>
</feature>
<dbReference type="PROSITE" id="PS00893">
    <property type="entry name" value="NUDIX_BOX"/>
    <property type="match status" value="1"/>
</dbReference>
<evidence type="ECO:0000256" key="1">
    <source>
        <dbReference type="ARBA" id="ARBA00022801"/>
    </source>
</evidence>
<dbReference type="EMBL" id="PYAX01000002">
    <property type="protein sequence ID" value="PSL57655.1"/>
    <property type="molecule type" value="Genomic_DNA"/>
</dbReference>
<keyword evidence="5" id="KW-1185">Reference proteome</keyword>
<dbReference type="InterPro" id="IPR015797">
    <property type="entry name" value="NUDIX_hydrolase-like_dom_sf"/>
</dbReference>
<dbReference type="GO" id="GO:0006167">
    <property type="term" value="P:AMP biosynthetic process"/>
    <property type="evidence" value="ECO:0007669"/>
    <property type="project" value="TreeGrafter"/>
</dbReference>
<sequence length="168" mass="18324">MCGDWAWVGGVGVTGGRSAGILLHRVVDGQRQVLLGHMGGPFWARKDEGAWSIPKGEPEGDEEPEATARREFAEELGLPVPAGELVPLGEVRQSGGKVVTAWALAADLDPERVVPGTFTLEWPRGSGVHREFPEVDRVAWFSLVEARVKVVKAQRELLDRLAEKYTFG</sequence>
<dbReference type="PANTHER" id="PTHR21340:SF7">
    <property type="entry name" value="NUDIX HYDROLASE DOMAIN-CONTAINING PROTEIN"/>
    <property type="match status" value="1"/>
</dbReference>